<dbReference type="Proteomes" id="UP000316621">
    <property type="component" value="Chromosome 11"/>
</dbReference>
<dbReference type="OrthoDB" id="1855294at2759"/>
<dbReference type="Gramene" id="RZC82717">
    <property type="protein sequence ID" value="RZC82717"/>
    <property type="gene ID" value="C5167_045504"/>
</dbReference>
<sequence length="260" mass="29904">MKTEAEPHVDSDVKDMTLVEKTNPEAKNCENIMEQPSSESKVVEDPKADEIIHCCCNCKKQASSKVKIVEYLEAGHPYKTRTQKHGGILFLHEDIGGFCVSKAQSYLYKKIWLKYGHIASGEFATSLSYASQVCIVNDIMDSVIEMHRSRYVDVSDEMIDSWENKIKMAENLNFNIGWLRQQFENVKGVEKFNMGLLEHGDPFQDAKKRVTVAENHLKWEKERLMTLKNELRSKLLALGSESDLEKYLENTDNKLLDEMF</sequence>
<protein>
    <submittedName>
        <fullName evidence="1">Uncharacterized protein</fullName>
    </submittedName>
</protein>
<accession>A0A4Y7LCI7</accession>
<evidence type="ECO:0000313" key="2">
    <source>
        <dbReference type="Proteomes" id="UP000316621"/>
    </source>
</evidence>
<evidence type="ECO:0000313" key="1">
    <source>
        <dbReference type="EMBL" id="RZC82717.1"/>
    </source>
</evidence>
<reference evidence="1 2" key="1">
    <citation type="journal article" date="2018" name="Science">
        <title>The opium poppy genome and morphinan production.</title>
        <authorList>
            <person name="Guo L."/>
            <person name="Winzer T."/>
            <person name="Yang X."/>
            <person name="Li Y."/>
            <person name="Ning Z."/>
            <person name="He Z."/>
            <person name="Teodor R."/>
            <person name="Lu Y."/>
            <person name="Bowser T.A."/>
            <person name="Graham I.A."/>
            <person name="Ye K."/>
        </authorList>
    </citation>
    <scope>NUCLEOTIDE SEQUENCE [LARGE SCALE GENOMIC DNA]</scope>
    <source>
        <strain evidence="2">cv. HN1</strain>
        <tissue evidence="1">Leaves</tissue>
    </source>
</reference>
<organism evidence="1 2">
    <name type="scientific">Papaver somniferum</name>
    <name type="common">Opium poppy</name>
    <dbReference type="NCBI Taxonomy" id="3469"/>
    <lineage>
        <taxon>Eukaryota</taxon>
        <taxon>Viridiplantae</taxon>
        <taxon>Streptophyta</taxon>
        <taxon>Embryophyta</taxon>
        <taxon>Tracheophyta</taxon>
        <taxon>Spermatophyta</taxon>
        <taxon>Magnoliopsida</taxon>
        <taxon>Ranunculales</taxon>
        <taxon>Papaveraceae</taxon>
        <taxon>Papaveroideae</taxon>
        <taxon>Papaver</taxon>
    </lineage>
</organism>
<gene>
    <name evidence="1" type="ORF">C5167_045504</name>
</gene>
<dbReference type="EMBL" id="CM010725">
    <property type="protein sequence ID" value="RZC82717.1"/>
    <property type="molecule type" value="Genomic_DNA"/>
</dbReference>
<dbReference type="AlphaFoldDB" id="A0A4Y7LCI7"/>
<keyword evidence="2" id="KW-1185">Reference proteome</keyword>
<proteinExistence type="predicted"/>
<name>A0A4Y7LCI7_PAPSO</name>